<evidence type="ECO:0000313" key="2">
    <source>
        <dbReference type="EMBL" id="BFF89869.1"/>
    </source>
</evidence>
<reference evidence="2 3" key="1">
    <citation type="submission" date="2024-02" db="EMBL/GenBank/DDBJ databases">
        <title>A chromosome-level genome assembly of Drosophila madeirensis, a fruit fly species endemic to Madeira island.</title>
        <authorList>
            <person name="Tomihara K."/>
            <person name="Llopart A."/>
            <person name="Yamamoto D."/>
        </authorList>
    </citation>
    <scope>NUCLEOTIDE SEQUENCE [LARGE SCALE GENOMIC DNA]</scope>
    <source>
        <strain evidence="2 3">RF1</strain>
    </source>
</reference>
<feature type="compositionally biased region" description="Low complexity" evidence="1">
    <location>
        <begin position="94"/>
        <end position="105"/>
    </location>
</feature>
<dbReference type="EMBL" id="AP029263">
    <property type="protein sequence ID" value="BFF89869.1"/>
    <property type="molecule type" value="Genomic_DNA"/>
</dbReference>
<feature type="compositionally biased region" description="Acidic residues" evidence="1">
    <location>
        <begin position="9"/>
        <end position="23"/>
    </location>
</feature>
<name>A0AAU9F228_DROMD</name>
<proteinExistence type="predicted"/>
<evidence type="ECO:0000313" key="3">
    <source>
        <dbReference type="Proteomes" id="UP001500889"/>
    </source>
</evidence>
<organism evidence="2 3">
    <name type="scientific">Drosophila madeirensis</name>
    <name type="common">Fruit fly</name>
    <dbReference type="NCBI Taxonomy" id="30013"/>
    <lineage>
        <taxon>Eukaryota</taxon>
        <taxon>Metazoa</taxon>
        <taxon>Ecdysozoa</taxon>
        <taxon>Arthropoda</taxon>
        <taxon>Hexapoda</taxon>
        <taxon>Insecta</taxon>
        <taxon>Pterygota</taxon>
        <taxon>Neoptera</taxon>
        <taxon>Endopterygota</taxon>
        <taxon>Diptera</taxon>
        <taxon>Brachycera</taxon>
        <taxon>Muscomorpha</taxon>
        <taxon>Ephydroidea</taxon>
        <taxon>Drosophilidae</taxon>
        <taxon>Drosophila</taxon>
        <taxon>Sophophora</taxon>
    </lineage>
</organism>
<gene>
    <name evidence="2" type="ORF">DMAD_08526</name>
</gene>
<protein>
    <submittedName>
        <fullName evidence="2">Uncharacterized protein</fullName>
    </submittedName>
</protein>
<dbReference type="Proteomes" id="UP001500889">
    <property type="component" value="Chromosome O"/>
</dbReference>
<feature type="region of interest" description="Disordered" evidence="1">
    <location>
        <begin position="94"/>
        <end position="117"/>
    </location>
</feature>
<evidence type="ECO:0000256" key="1">
    <source>
        <dbReference type="SAM" id="MobiDB-lite"/>
    </source>
</evidence>
<feature type="region of interest" description="Disordered" evidence="1">
    <location>
        <begin position="1"/>
        <end position="34"/>
    </location>
</feature>
<keyword evidence="3" id="KW-1185">Reference proteome</keyword>
<sequence length="369" mass="40491">MAQDRVTSSDDDELEMDFEDDSGPESGSPATAAQGINATAVTIVPGTVPTSEPKTVPTTTFPITSVPSTTGKTITKTSERAKLFAENNALPSSSVPTTAVSAVPSNTGSTEATTEQSEKAKLLTLLTKNSAILSLSRILLSDIVATNRKINWNLARNKESILLIRHAEGLMLNATRTLFSTEAELLGGIVKAIRKIDRHAQHTIDDVAYVMHLQDETKERIDRFSVKIGEIQNKILRSSQGFDKKLHRLGQILQQNIKFKVLNLNLTASRINTSQINSMAELGNLPIVLGNSRNSVVKLTSLEHQLYLLNKTQSTILDSLSEDVQNMDHTNLGTISDQHQSLIMSQKRTKLDLAVCDRESGSDIFQYYF</sequence>
<accession>A0AAU9F228</accession>
<feature type="compositionally biased region" description="Polar residues" evidence="1">
    <location>
        <begin position="106"/>
        <end position="115"/>
    </location>
</feature>
<dbReference type="AlphaFoldDB" id="A0AAU9F228"/>